<dbReference type="GO" id="GO:0016020">
    <property type="term" value="C:membrane"/>
    <property type="evidence" value="ECO:0007669"/>
    <property type="project" value="TreeGrafter"/>
</dbReference>
<dbReference type="EMBL" id="JAACJO010000009">
    <property type="protein sequence ID" value="KAF5354203.1"/>
    <property type="molecule type" value="Genomic_DNA"/>
</dbReference>
<dbReference type="InterPro" id="IPR000073">
    <property type="entry name" value="AB_hydrolase_1"/>
</dbReference>
<dbReference type="SUPFAM" id="SSF53474">
    <property type="entry name" value="alpha/beta-Hydrolases"/>
    <property type="match status" value="1"/>
</dbReference>
<dbReference type="Pfam" id="PF00561">
    <property type="entry name" value="Abhydrolase_1"/>
    <property type="match status" value="1"/>
</dbReference>
<dbReference type="InterPro" id="IPR029058">
    <property type="entry name" value="AB_hydrolase_fold"/>
</dbReference>
<keyword evidence="3" id="KW-1185">Reference proteome</keyword>
<dbReference type="OrthoDB" id="10249433at2759"/>
<accession>A0A8H5D7L6</accession>
<feature type="domain" description="AB hydrolase-1" evidence="1">
    <location>
        <begin position="112"/>
        <end position="221"/>
    </location>
</feature>
<sequence>MASFIPSLESFAKGTLATAAGLSTLSVGLLWYGQGYLIYPSVFPPGSRTEVAKPSDHGIPYEELELQTLDGVTLRCYMLQQSKDIASNPNAIELPEDSDTSLSEEEFVASRPTIIMFHGNAGNHGHRIPLAKVFFLRMRCNVLMMCYRGYGLSEGTPNEQGLQLDAQAGLDYLWSREAYRLSPVILYGQSIGGAVSIDLVSKNPDKITAIILENTFTSLPNLIPHTLPLLRPFAFLCHQKWDSMSKVPKIPSSTPILMLSGLKDEIVPKEQMRALFEAFAKRDEKTTLGGKEYKAGVERTKYLEFPDGGHNDTCVQDGYWTAVANFIASLSPTPVM</sequence>
<protein>
    <recommendedName>
        <fullName evidence="1">AB hydrolase-1 domain-containing protein</fullName>
    </recommendedName>
</protein>
<evidence type="ECO:0000313" key="3">
    <source>
        <dbReference type="Proteomes" id="UP000559027"/>
    </source>
</evidence>
<dbReference type="Gene3D" id="3.40.50.1820">
    <property type="entry name" value="alpha/beta hydrolase"/>
    <property type="match status" value="1"/>
</dbReference>
<reference evidence="2 3" key="1">
    <citation type="journal article" date="2020" name="ISME J.">
        <title>Uncovering the hidden diversity of litter-decomposition mechanisms in mushroom-forming fungi.</title>
        <authorList>
            <person name="Floudas D."/>
            <person name="Bentzer J."/>
            <person name="Ahren D."/>
            <person name="Johansson T."/>
            <person name="Persson P."/>
            <person name="Tunlid A."/>
        </authorList>
    </citation>
    <scope>NUCLEOTIDE SEQUENCE [LARGE SCALE GENOMIC DNA]</scope>
    <source>
        <strain evidence="2 3">CBS 146.42</strain>
    </source>
</reference>
<name>A0A8H5D7L6_9AGAR</name>
<dbReference type="AlphaFoldDB" id="A0A8H5D7L6"/>
<proteinExistence type="predicted"/>
<gene>
    <name evidence="2" type="ORF">D9756_007024</name>
</gene>
<organism evidence="2 3">
    <name type="scientific">Leucocoprinus leucothites</name>
    <dbReference type="NCBI Taxonomy" id="201217"/>
    <lineage>
        <taxon>Eukaryota</taxon>
        <taxon>Fungi</taxon>
        <taxon>Dikarya</taxon>
        <taxon>Basidiomycota</taxon>
        <taxon>Agaricomycotina</taxon>
        <taxon>Agaricomycetes</taxon>
        <taxon>Agaricomycetidae</taxon>
        <taxon>Agaricales</taxon>
        <taxon>Agaricineae</taxon>
        <taxon>Agaricaceae</taxon>
        <taxon>Leucocoprinus</taxon>
    </lineage>
</organism>
<dbReference type="PANTHER" id="PTHR12277:SF81">
    <property type="entry name" value="PROTEIN ABHD13"/>
    <property type="match status" value="1"/>
</dbReference>
<comment type="caution">
    <text evidence="2">The sequence shown here is derived from an EMBL/GenBank/DDBJ whole genome shotgun (WGS) entry which is preliminary data.</text>
</comment>
<dbReference type="Proteomes" id="UP000559027">
    <property type="component" value="Unassembled WGS sequence"/>
</dbReference>
<dbReference type="GO" id="GO:0008474">
    <property type="term" value="F:palmitoyl-(protein) hydrolase activity"/>
    <property type="evidence" value="ECO:0007669"/>
    <property type="project" value="TreeGrafter"/>
</dbReference>
<evidence type="ECO:0000259" key="1">
    <source>
        <dbReference type="Pfam" id="PF00561"/>
    </source>
</evidence>
<dbReference type="PANTHER" id="PTHR12277">
    <property type="entry name" value="ALPHA/BETA HYDROLASE DOMAIN-CONTAINING PROTEIN"/>
    <property type="match status" value="1"/>
</dbReference>
<evidence type="ECO:0000313" key="2">
    <source>
        <dbReference type="EMBL" id="KAF5354203.1"/>
    </source>
</evidence>